<evidence type="ECO:0000256" key="6">
    <source>
        <dbReference type="SAM" id="Phobius"/>
    </source>
</evidence>
<gene>
    <name evidence="8" type="primary">LOC102147390</name>
</gene>
<dbReference type="GO" id="GO:0016020">
    <property type="term" value="C:membrane"/>
    <property type="evidence" value="ECO:0007669"/>
    <property type="project" value="UniProtKB-SubCell"/>
</dbReference>
<evidence type="ECO:0000256" key="3">
    <source>
        <dbReference type="ARBA" id="ARBA00023136"/>
    </source>
</evidence>
<dbReference type="AlphaFoldDB" id="A0A3Q2L8T3"/>
<name>A0A3Q2L8T3_HORSE</name>
<dbReference type="PaxDb" id="9796-ENSECAP00000035613"/>
<dbReference type="InParanoid" id="A0A3Q2L8T3"/>
<dbReference type="Bgee" id="ENSECAG00000035548">
    <property type="expression patterns" value="Expressed in trophoblast and 20 other cell types or tissues"/>
</dbReference>
<evidence type="ECO:0000313" key="8">
    <source>
        <dbReference type="Ensembl" id="ENSECAP00000035613.2"/>
    </source>
</evidence>
<dbReference type="Proteomes" id="UP000002281">
    <property type="component" value="Chromosome 5"/>
</dbReference>
<dbReference type="PROSITE" id="PS50835">
    <property type="entry name" value="IG_LIKE"/>
    <property type="match status" value="1"/>
</dbReference>
<dbReference type="SUPFAM" id="SSF48726">
    <property type="entry name" value="Immunoglobulin"/>
    <property type="match status" value="2"/>
</dbReference>
<evidence type="ECO:0000256" key="4">
    <source>
        <dbReference type="ARBA" id="ARBA00023180"/>
    </source>
</evidence>
<dbReference type="ExpressionAtlas" id="A0A3Q2L8T3">
    <property type="expression patterns" value="baseline"/>
</dbReference>
<dbReference type="PANTHER" id="PTHR12080">
    <property type="entry name" value="SIGNALING LYMPHOCYTIC ACTIVATION MOLECULE"/>
    <property type="match status" value="1"/>
</dbReference>
<dbReference type="InterPro" id="IPR036179">
    <property type="entry name" value="Ig-like_dom_sf"/>
</dbReference>
<reference evidence="8" key="3">
    <citation type="submission" date="2025-09" db="UniProtKB">
        <authorList>
            <consortium name="Ensembl"/>
        </authorList>
    </citation>
    <scope>IDENTIFICATION</scope>
    <source>
        <strain evidence="8">Thoroughbred</strain>
    </source>
</reference>
<organism evidence="8 9">
    <name type="scientific">Equus caballus</name>
    <name type="common">Horse</name>
    <dbReference type="NCBI Taxonomy" id="9796"/>
    <lineage>
        <taxon>Eukaryota</taxon>
        <taxon>Metazoa</taxon>
        <taxon>Chordata</taxon>
        <taxon>Craniata</taxon>
        <taxon>Vertebrata</taxon>
        <taxon>Euteleostomi</taxon>
        <taxon>Mammalia</taxon>
        <taxon>Eutheria</taxon>
        <taxon>Laurasiatheria</taxon>
        <taxon>Perissodactyla</taxon>
        <taxon>Equidae</taxon>
        <taxon>Equus</taxon>
    </lineage>
</organism>
<keyword evidence="9" id="KW-1185">Reference proteome</keyword>
<dbReference type="OMA" id="CWRINNE"/>
<dbReference type="STRING" id="9796.ENSECAP00000035613"/>
<dbReference type="InterPro" id="IPR013783">
    <property type="entry name" value="Ig-like_fold"/>
</dbReference>
<keyword evidence="6" id="KW-1133">Transmembrane helix</keyword>
<protein>
    <recommendedName>
        <fullName evidence="7">Ig-like domain-containing protein</fullName>
    </recommendedName>
</protein>
<feature type="compositionally biased region" description="Basic and acidic residues" evidence="5">
    <location>
        <begin position="335"/>
        <end position="357"/>
    </location>
</feature>
<evidence type="ECO:0000259" key="7">
    <source>
        <dbReference type="PROSITE" id="PS50835"/>
    </source>
</evidence>
<accession>A0A3Q2L8T3</accession>
<keyword evidence="2" id="KW-0732">Signal</keyword>
<dbReference type="Gene3D" id="2.60.40.10">
    <property type="entry name" value="Immunoglobulins"/>
    <property type="match status" value="2"/>
</dbReference>
<evidence type="ECO:0000256" key="1">
    <source>
        <dbReference type="ARBA" id="ARBA00004370"/>
    </source>
</evidence>
<reference evidence="8" key="2">
    <citation type="submission" date="2025-08" db="UniProtKB">
        <authorList>
            <consortium name="Ensembl"/>
        </authorList>
    </citation>
    <scope>IDENTIFICATION</scope>
    <source>
        <strain evidence="8">Thoroughbred</strain>
    </source>
</reference>
<feature type="region of interest" description="Disordered" evidence="5">
    <location>
        <begin position="329"/>
        <end position="372"/>
    </location>
</feature>
<sequence length="372" mass="41136">MSSLQDASSAAEQAGRQPVMGPCSEDPHLCWASWLLGFSSLLLNVCSTGVKSPGAHDAGGHDSGSYVSLKGIRGGSVWFHVTKESGTELEEIVWAFGPAIKYTVMLKVRNRSEETPTWVNLQDKYMQRVYVPNMTSLRIENLTREDSGQYQAHVILTGGMESHQIFYLTVYEPVPLPQIQVQSVSTTPGWCNITLECRAAGVTEDLNVTWESKDLPRELEPARNSWTLAVSLPLSQHNASLTCVVSNSKDRKTVTSSLGKVCAHDSQGQASTGTLKAILGPIVAVPLILGVGLYLWKTHEKKKKMEIGRGAGLQEEHRNQDDDIQYAELSLQESRGGRDKGMRERMRERRLQEKEDLTAVYSEVQKPGQARP</sequence>
<dbReference type="GO" id="GO:0006955">
    <property type="term" value="P:immune response"/>
    <property type="evidence" value="ECO:0000318"/>
    <property type="project" value="GO_Central"/>
</dbReference>
<dbReference type="InterPro" id="IPR007110">
    <property type="entry name" value="Ig-like_dom"/>
</dbReference>
<reference evidence="8 9" key="1">
    <citation type="journal article" date="2009" name="Science">
        <title>Genome sequence, comparative analysis, and population genetics of the domestic horse.</title>
        <authorList>
            <consortium name="Broad Institute Genome Sequencing Platform"/>
            <consortium name="Broad Institute Whole Genome Assembly Team"/>
            <person name="Wade C.M."/>
            <person name="Giulotto E."/>
            <person name="Sigurdsson S."/>
            <person name="Zoli M."/>
            <person name="Gnerre S."/>
            <person name="Imsland F."/>
            <person name="Lear T.L."/>
            <person name="Adelson D.L."/>
            <person name="Bailey E."/>
            <person name="Bellone R.R."/>
            <person name="Bloecker H."/>
            <person name="Distl O."/>
            <person name="Edgar R.C."/>
            <person name="Garber M."/>
            <person name="Leeb T."/>
            <person name="Mauceli E."/>
            <person name="MacLeod J.N."/>
            <person name="Penedo M.C.T."/>
            <person name="Raison J.M."/>
            <person name="Sharpe T."/>
            <person name="Vogel J."/>
            <person name="Andersson L."/>
            <person name="Antczak D.F."/>
            <person name="Biagi T."/>
            <person name="Binns M.M."/>
            <person name="Chowdhary B.P."/>
            <person name="Coleman S.J."/>
            <person name="Della Valle G."/>
            <person name="Fryc S."/>
            <person name="Guerin G."/>
            <person name="Hasegawa T."/>
            <person name="Hill E.W."/>
            <person name="Jurka J."/>
            <person name="Kiialainen A."/>
            <person name="Lindgren G."/>
            <person name="Liu J."/>
            <person name="Magnani E."/>
            <person name="Mickelson J.R."/>
            <person name="Murray J."/>
            <person name="Nergadze S.G."/>
            <person name="Onofrio R."/>
            <person name="Pedroni S."/>
            <person name="Piras M.F."/>
            <person name="Raudsepp T."/>
            <person name="Rocchi M."/>
            <person name="Roeed K.H."/>
            <person name="Ryder O.A."/>
            <person name="Searle S."/>
            <person name="Skow L."/>
            <person name="Swinburne J.E."/>
            <person name="Syvaenen A.C."/>
            <person name="Tozaki T."/>
            <person name="Valberg S.J."/>
            <person name="Vaudin M."/>
            <person name="White J.R."/>
            <person name="Zody M.C."/>
            <person name="Lander E.S."/>
            <person name="Lindblad-Toh K."/>
        </authorList>
    </citation>
    <scope>NUCLEOTIDE SEQUENCE [LARGE SCALE GENOMIC DNA]</scope>
    <source>
        <strain evidence="8 9">Thoroughbred</strain>
    </source>
</reference>
<evidence type="ECO:0000256" key="2">
    <source>
        <dbReference type="ARBA" id="ARBA00022729"/>
    </source>
</evidence>
<proteinExistence type="predicted"/>
<dbReference type="GeneTree" id="ENSGT01030000234540"/>
<evidence type="ECO:0000313" key="9">
    <source>
        <dbReference type="Proteomes" id="UP000002281"/>
    </source>
</evidence>
<keyword evidence="6" id="KW-0812">Transmembrane</keyword>
<feature type="domain" description="Ig-like" evidence="7">
    <location>
        <begin position="177"/>
        <end position="255"/>
    </location>
</feature>
<dbReference type="Ensembl" id="ENSECAT00000035663.3">
    <property type="protein sequence ID" value="ENSECAP00000035613.2"/>
    <property type="gene ID" value="ENSECAG00000035548.3"/>
</dbReference>
<comment type="subcellular location">
    <subcellularLocation>
        <location evidence="1">Membrane</location>
    </subcellularLocation>
</comment>
<feature type="transmembrane region" description="Helical" evidence="6">
    <location>
        <begin position="277"/>
        <end position="296"/>
    </location>
</feature>
<dbReference type="PANTHER" id="PTHR12080:SF110">
    <property type="entry name" value="IG-LIKE DOMAIN-CONTAINING PROTEIN"/>
    <property type="match status" value="1"/>
</dbReference>
<dbReference type="InterPro" id="IPR015631">
    <property type="entry name" value="CD2/SLAM_rcpt"/>
</dbReference>
<keyword evidence="4" id="KW-0325">Glycoprotein</keyword>
<evidence type="ECO:0000256" key="5">
    <source>
        <dbReference type="SAM" id="MobiDB-lite"/>
    </source>
</evidence>
<keyword evidence="3 6" id="KW-0472">Membrane</keyword>